<comment type="caution">
    <text evidence="2">The sequence shown here is derived from an EMBL/GenBank/DDBJ whole genome shotgun (WGS) entry which is preliminary data.</text>
</comment>
<dbReference type="PANTHER" id="PTHR33710">
    <property type="entry name" value="BNAC02G09200D PROTEIN"/>
    <property type="match status" value="1"/>
</dbReference>
<organism evidence="2">
    <name type="scientific">Sesamum angustifolium</name>
    <dbReference type="NCBI Taxonomy" id="2727405"/>
    <lineage>
        <taxon>Eukaryota</taxon>
        <taxon>Viridiplantae</taxon>
        <taxon>Streptophyta</taxon>
        <taxon>Embryophyta</taxon>
        <taxon>Tracheophyta</taxon>
        <taxon>Spermatophyta</taxon>
        <taxon>Magnoliopsida</taxon>
        <taxon>eudicotyledons</taxon>
        <taxon>Gunneridae</taxon>
        <taxon>Pentapetalae</taxon>
        <taxon>asterids</taxon>
        <taxon>lamiids</taxon>
        <taxon>Lamiales</taxon>
        <taxon>Pedaliaceae</taxon>
        <taxon>Sesamum</taxon>
    </lineage>
</organism>
<dbReference type="Gene3D" id="3.60.10.10">
    <property type="entry name" value="Endonuclease/exonuclease/phosphatase"/>
    <property type="match status" value="1"/>
</dbReference>
<name>A0AAW2IPM8_9LAMI</name>
<evidence type="ECO:0000259" key="1">
    <source>
        <dbReference type="Pfam" id="PF03372"/>
    </source>
</evidence>
<dbReference type="AlphaFoldDB" id="A0AAW2IPM8"/>
<evidence type="ECO:0000313" key="2">
    <source>
        <dbReference type="EMBL" id="KAL0283937.1"/>
    </source>
</evidence>
<dbReference type="EMBL" id="JACGWK010001685">
    <property type="protein sequence ID" value="KAL0283937.1"/>
    <property type="molecule type" value="Genomic_DNA"/>
</dbReference>
<reference evidence="2" key="1">
    <citation type="submission" date="2020-06" db="EMBL/GenBank/DDBJ databases">
        <authorList>
            <person name="Li T."/>
            <person name="Hu X."/>
            <person name="Zhang T."/>
            <person name="Song X."/>
            <person name="Zhang H."/>
            <person name="Dai N."/>
            <person name="Sheng W."/>
            <person name="Hou X."/>
            <person name="Wei L."/>
        </authorList>
    </citation>
    <scope>NUCLEOTIDE SEQUENCE</scope>
    <source>
        <strain evidence="2">G01</strain>
        <tissue evidence="2">Leaf</tissue>
    </source>
</reference>
<sequence length="179" mass="21263">MGFCGFYGEPKISQRKKTWDLLTRLKAQSIRSWLCMGDFNEILDNSEKEGGNTRPPWQIRDFRTALETNRLYDIGFNGYSFTWSNKQEFPNTIRERLDRACADYNWLKLFPRAQISHSSSVYSYHSPIILQTDIEGEFQPRHTHRPFRFEAAWAGHDECDEIIKRNWRDGSRSTEEDHF</sequence>
<dbReference type="GO" id="GO:0003824">
    <property type="term" value="F:catalytic activity"/>
    <property type="evidence" value="ECO:0007669"/>
    <property type="project" value="InterPro"/>
</dbReference>
<dbReference type="Pfam" id="PF03372">
    <property type="entry name" value="Exo_endo_phos"/>
    <property type="match status" value="1"/>
</dbReference>
<protein>
    <recommendedName>
        <fullName evidence="1">Endonuclease/exonuclease/phosphatase domain-containing protein</fullName>
    </recommendedName>
</protein>
<dbReference type="InterPro" id="IPR036691">
    <property type="entry name" value="Endo/exonu/phosph_ase_sf"/>
</dbReference>
<gene>
    <name evidence="2" type="ORF">Sangu_2475800</name>
</gene>
<reference evidence="2" key="2">
    <citation type="journal article" date="2024" name="Plant">
        <title>Genomic evolution and insights into agronomic trait innovations of Sesamum species.</title>
        <authorList>
            <person name="Miao H."/>
            <person name="Wang L."/>
            <person name="Qu L."/>
            <person name="Liu H."/>
            <person name="Sun Y."/>
            <person name="Le M."/>
            <person name="Wang Q."/>
            <person name="Wei S."/>
            <person name="Zheng Y."/>
            <person name="Lin W."/>
            <person name="Duan Y."/>
            <person name="Cao H."/>
            <person name="Xiong S."/>
            <person name="Wang X."/>
            <person name="Wei L."/>
            <person name="Li C."/>
            <person name="Ma Q."/>
            <person name="Ju M."/>
            <person name="Zhao R."/>
            <person name="Li G."/>
            <person name="Mu C."/>
            <person name="Tian Q."/>
            <person name="Mei H."/>
            <person name="Zhang T."/>
            <person name="Gao T."/>
            <person name="Zhang H."/>
        </authorList>
    </citation>
    <scope>NUCLEOTIDE SEQUENCE</scope>
    <source>
        <strain evidence="2">G01</strain>
    </source>
</reference>
<feature type="domain" description="Endonuclease/exonuclease/phosphatase" evidence="1">
    <location>
        <begin position="12"/>
        <end position="116"/>
    </location>
</feature>
<dbReference type="PANTHER" id="PTHR33710:SF62">
    <property type="entry name" value="DUF4283 DOMAIN PROTEIN"/>
    <property type="match status" value="1"/>
</dbReference>
<dbReference type="SUPFAM" id="SSF56219">
    <property type="entry name" value="DNase I-like"/>
    <property type="match status" value="1"/>
</dbReference>
<accession>A0AAW2IPM8</accession>
<proteinExistence type="predicted"/>
<dbReference type="InterPro" id="IPR005135">
    <property type="entry name" value="Endo/exonuclease/phosphatase"/>
</dbReference>